<comment type="caution">
    <text evidence="7">The sequence shown here is derived from an EMBL/GenBank/DDBJ whole genome shotgun (WGS) entry which is preliminary data.</text>
</comment>
<dbReference type="CDD" id="cd00200">
    <property type="entry name" value="WD40"/>
    <property type="match status" value="1"/>
</dbReference>
<dbReference type="PROSITE" id="PS00018">
    <property type="entry name" value="EF_HAND_1"/>
    <property type="match status" value="1"/>
</dbReference>
<accession>A0AAD9KDH7</accession>
<feature type="repeat" description="WD" evidence="4">
    <location>
        <begin position="593"/>
        <end position="634"/>
    </location>
</feature>
<dbReference type="Gene3D" id="1.10.238.10">
    <property type="entry name" value="EF-hand"/>
    <property type="match status" value="1"/>
</dbReference>
<evidence type="ECO:0000313" key="7">
    <source>
        <dbReference type="EMBL" id="KAK2169184.1"/>
    </source>
</evidence>
<dbReference type="EMBL" id="JAODUP010000012">
    <property type="protein sequence ID" value="KAK2169184.1"/>
    <property type="molecule type" value="Genomic_DNA"/>
</dbReference>
<dbReference type="SUPFAM" id="SSF47473">
    <property type="entry name" value="EF-hand"/>
    <property type="match status" value="1"/>
</dbReference>
<feature type="domain" description="EF-hand" evidence="6">
    <location>
        <begin position="161"/>
        <end position="196"/>
    </location>
</feature>
<evidence type="ECO:0000256" key="2">
    <source>
        <dbReference type="ARBA" id="ARBA00022737"/>
    </source>
</evidence>
<proteinExistence type="predicted"/>
<protein>
    <recommendedName>
        <fullName evidence="6">EF-hand domain-containing protein</fullName>
    </recommendedName>
</protein>
<feature type="repeat" description="WD" evidence="4">
    <location>
        <begin position="469"/>
        <end position="494"/>
    </location>
</feature>
<feature type="compositionally biased region" description="Polar residues" evidence="5">
    <location>
        <begin position="78"/>
        <end position="90"/>
    </location>
</feature>
<keyword evidence="1 4" id="KW-0853">WD repeat</keyword>
<dbReference type="InterPro" id="IPR036322">
    <property type="entry name" value="WD40_repeat_dom_sf"/>
</dbReference>
<organism evidence="7 8">
    <name type="scientific">Paralvinella palmiformis</name>
    <dbReference type="NCBI Taxonomy" id="53620"/>
    <lineage>
        <taxon>Eukaryota</taxon>
        <taxon>Metazoa</taxon>
        <taxon>Spiralia</taxon>
        <taxon>Lophotrochozoa</taxon>
        <taxon>Annelida</taxon>
        <taxon>Polychaeta</taxon>
        <taxon>Sedentaria</taxon>
        <taxon>Canalipalpata</taxon>
        <taxon>Terebellida</taxon>
        <taxon>Terebelliformia</taxon>
        <taxon>Alvinellidae</taxon>
        <taxon>Paralvinella</taxon>
    </lineage>
</organism>
<dbReference type="PANTHER" id="PTHR44324">
    <property type="entry name" value="WD40 REPEAT DOMAIN 95"/>
    <property type="match status" value="1"/>
</dbReference>
<evidence type="ECO:0000313" key="8">
    <source>
        <dbReference type="Proteomes" id="UP001208570"/>
    </source>
</evidence>
<evidence type="ECO:0000259" key="6">
    <source>
        <dbReference type="PROSITE" id="PS50222"/>
    </source>
</evidence>
<dbReference type="Proteomes" id="UP001208570">
    <property type="component" value="Unassembled WGS sequence"/>
</dbReference>
<dbReference type="InterPro" id="IPR019775">
    <property type="entry name" value="WD40_repeat_CS"/>
</dbReference>
<feature type="repeat" description="WD" evidence="4">
    <location>
        <begin position="505"/>
        <end position="546"/>
    </location>
</feature>
<dbReference type="Pfam" id="PF13499">
    <property type="entry name" value="EF-hand_7"/>
    <property type="match status" value="1"/>
</dbReference>
<feature type="repeat" description="WD" evidence="4">
    <location>
        <begin position="739"/>
        <end position="771"/>
    </location>
</feature>
<sequence>MNVQATKNEEGVGMPLPSETPLNGISKENYTEDQYEEETVSGEGQVTSSRNTEKLKNSGLLTLILAHSPWMKRDINGGTCSSRSNKSDTPTPRHDPELNDQCPIVKSIFSIKTNQIEEKISLETLEELKQAFEEADRDGSGRLDLEEFKILLREQLKIPANKEGQIDALFQKIDWSSNGLISWDEFCTYMQLEYAEKEDSYLRGKEVTFHLPAKTKNMPHREPVLRMTDTSDGTFMACSQDGLMTFWSPGIELKRQKSVVPPEMTSRTKAKWITDFTIMPHYNKIIVGTGDREIQFFELSSFEPYCQINSLKTVPLNLDYSSTGHDECLVLFGDSQGCVNILVIMSAGECLRTWKKAPKAEGIASIGIDQVAAGSNTKFIRWKVHGDWVQQLKYHHDLRQVISCSNHSRTALVIGCTTGSTHVEQQLKEIEDPTIATAEKAKQKQSPATMQAKSRLKADQSVFEVYKGVKCFHFSKEKNMIVTGGMDRIVRMWNPYVPDKPTGMLRGHSAPIFYLFIADEENRIFSISTDKCIKVWDTQDQNCLITLRPKGHQIRGDLQACHYSNVSKTLAVATDKMNGLQLKLRPVQHADIPVTHKESIHAVVYNQSFRQVVTCSDGSVIKLWDYETGNPIFEYGEAHGDSPITCMTFDNTGRRLITGGRDGCIRTWNFNNGHCLQTMMKEEYNEEICALSYVEMNKNRYVIAVGWDKRINIYCDPTDNTIQIHSVLYPLQKWADDLQNGHKEDILSVAQSPPNLLATSSYDGEVIVWNLVSGHIFCHLRAPSPPGCMTNVLDGDMSINKVLFLCTRSYNKNAASLIAGGPCGYIHFWNVFQGGAMMAQFAGTRIVNSMVTGMEVNKPNTLLISADSYGFIYVWNIDGYCIDHKEKESPELLNTWRGHIESVTCLQLVEEQKIIISSSLDCTVRLWTYEGEYVGTFGQPEPWDIYNKTTYQHPMVPYDVLVDPRSLPDHPVLQDSDKLDMLDIVREDTVDSIIDGTDGQREKNKEDQQTVSNITYTKQQYYVDDKTIVEMLKEKPFNKGTGKRQRHVRQMYKTYQRLGPAATHYHKLNCYPISHAPDEAVVKWKQRREQSRATLNDDRTLEQFGLTKKLVLHESFVFNLCFRLRHEKMKPVPIDRGGPSEYQMLSCYDLESIPRVEAPKHVHKTKDPFNFMDDIDASV</sequence>
<dbReference type="CDD" id="cd00051">
    <property type="entry name" value="EFh"/>
    <property type="match status" value="1"/>
</dbReference>
<dbReference type="InterPro" id="IPR015943">
    <property type="entry name" value="WD40/YVTN_repeat-like_dom_sf"/>
</dbReference>
<dbReference type="AlphaFoldDB" id="A0AAD9KDH7"/>
<dbReference type="PROSITE" id="PS50082">
    <property type="entry name" value="WD_REPEATS_2"/>
    <property type="match status" value="6"/>
</dbReference>
<feature type="repeat" description="WD" evidence="4">
    <location>
        <begin position="637"/>
        <end position="678"/>
    </location>
</feature>
<gene>
    <name evidence="7" type="ORF">LSH36_12g33049</name>
</gene>
<dbReference type="SMART" id="SM00320">
    <property type="entry name" value="WD40"/>
    <property type="match status" value="12"/>
</dbReference>
<keyword evidence="8" id="KW-1185">Reference proteome</keyword>
<feature type="region of interest" description="Disordered" evidence="5">
    <location>
        <begin position="76"/>
        <end position="99"/>
    </location>
</feature>
<feature type="compositionally biased region" description="Acidic residues" evidence="5">
    <location>
        <begin position="31"/>
        <end position="40"/>
    </location>
</feature>
<dbReference type="SUPFAM" id="SSF50978">
    <property type="entry name" value="WD40 repeat-like"/>
    <property type="match status" value="2"/>
</dbReference>
<dbReference type="PROSITE" id="PS00678">
    <property type="entry name" value="WD_REPEATS_1"/>
    <property type="match status" value="2"/>
</dbReference>
<dbReference type="InterPro" id="IPR001680">
    <property type="entry name" value="WD40_rpt"/>
</dbReference>
<name>A0AAD9KDH7_9ANNE</name>
<dbReference type="SMART" id="SM00054">
    <property type="entry name" value="EFh"/>
    <property type="match status" value="2"/>
</dbReference>
<feature type="region of interest" description="Disordered" evidence="5">
    <location>
        <begin position="1"/>
        <end position="50"/>
    </location>
</feature>
<reference evidence="7" key="1">
    <citation type="journal article" date="2023" name="Mol. Biol. Evol.">
        <title>Third-Generation Sequencing Reveals the Adaptive Role of the Epigenome in Three Deep-Sea Polychaetes.</title>
        <authorList>
            <person name="Perez M."/>
            <person name="Aroh O."/>
            <person name="Sun Y."/>
            <person name="Lan Y."/>
            <person name="Juniper S.K."/>
            <person name="Young C.R."/>
            <person name="Angers B."/>
            <person name="Qian P.Y."/>
        </authorList>
    </citation>
    <scope>NUCLEOTIDE SEQUENCE</scope>
    <source>
        <strain evidence="7">P08H-3</strain>
    </source>
</reference>
<keyword evidence="2" id="KW-0677">Repeat</keyword>
<dbReference type="Gene3D" id="2.130.10.10">
    <property type="entry name" value="YVTN repeat-like/Quinoprotein amine dehydrogenase"/>
    <property type="match status" value="4"/>
</dbReference>
<evidence type="ECO:0000256" key="5">
    <source>
        <dbReference type="SAM" id="MobiDB-lite"/>
    </source>
</evidence>
<dbReference type="InterPro" id="IPR011992">
    <property type="entry name" value="EF-hand-dom_pair"/>
</dbReference>
<evidence type="ECO:0000256" key="4">
    <source>
        <dbReference type="PROSITE-ProRule" id="PRU00221"/>
    </source>
</evidence>
<keyword evidence="3" id="KW-0106">Calcium</keyword>
<dbReference type="InterPro" id="IPR002048">
    <property type="entry name" value="EF_hand_dom"/>
</dbReference>
<evidence type="ECO:0000256" key="1">
    <source>
        <dbReference type="ARBA" id="ARBA00022574"/>
    </source>
</evidence>
<dbReference type="PANTHER" id="PTHR44324:SF4">
    <property type="entry name" value="WD40 REPEAT DOMAIN 95"/>
    <property type="match status" value="1"/>
</dbReference>
<dbReference type="PROSITE" id="PS50294">
    <property type="entry name" value="WD_REPEATS_REGION"/>
    <property type="match status" value="4"/>
</dbReference>
<feature type="repeat" description="WD" evidence="4">
    <location>
        <begin position="896"/>
        <end position="927"/>
    </location>
</feature>
<dbReference type="InterPro" id="IPR051242">
    <property type="entry name" value="WD-EF-hand_domain"/>
</dbReference>
<dbReference type="InterPro" id="IPR018247">
    <property type="entry name" value="EF_Hand_1_Ca_BS"/>
</dbReference>
<dbReference type="PROSITE" id="PS50222">
    <property type="entry name" value="EF_HAND_2"/>
    <property type="match status" value="2"/>
</dbReference>
<feature type="domain" description="EF-hand" evidence="6">
    <location>
        <begin position="123"/>
        <end position="158"/>
    </location>
</feature>
<dbReference type="GO" id="GO:0005509">
    <property type="term" value="F:calcium ion binding"/>
    <property type="evidence" value="ECO:0007669"/>
    <property type="project" value="InterPro"/>
</dbReference>
<dbReference type="Pfam" id="PF00400">
    <property type="entry name" value="WD40"/>
    <property type="match status" value="6"/>
</dbReference>
<evidence type="ECO:0000256" key="3">
    <source>
        <dbReference type="ARBA" id="ARBA00022837"/>
    </source>
</evidence>